<dbReference type="InterPro" id="IPR050659">
    <property type="entry name" value="Peptidase_M24B"/>
</dbReference>
<keyword evidence="3" id="KW-0378">Hydrolase</keyword>
<keyword evidence="4" id="KW-1185">Reference proteome</keyword>
<dbReference type="Gene3D" id="3.90.230.10">
    <property type="entry name" value="Creatinase/methionine aminopeptidase superfamily"/>
    <property type="match status" value="1"/>
</dbReference>
<dbReference type="RefSeq" id="WP_213494808.1">
    <property type="nucleotide sequence ID" value="NZ_CP074694.1"/>
</dbReference>
<dbReference type="SUPFAM" id="SSF53092">
    <property type="entry name" value="Creatinase/prolidase N-terminal domain"/>
    <property type="match status" value="1"/>
</dbReference>
<reference evidence="3" key="1">
    <citation type="submission" date="2021-05" db="EMBL/GenBank/DDBJ databases">
        <title>Complete genome sequence of the cellulolytic planctomycete Telmatocola sphagniphila SP2T and characterization of the first cellulase from planctomycetes.</title>
        <authorList>
            <person name="Rakitin A.L."/>
            <person name="Beletsky A.V."/>
            <person name="Naumoff D.G."/>
            <person name="Kulichevskaya I.S."/>
            <person name="Mardanov A.V."/>
            <person name="Ravin N.V."/>
            <person name="Dedysh S.N."/>
        </authorList>
    </citation>
    <scope>NUCLEOTIDE SEQUENCE</scope>
    <source>
        <strain evidence="3">SP2T</strain>
    </source>
</reference>
<dbReference type="InterPro" id="IPR036005">
    <property type="entry name" value="Creatinase/aminopeptidase-like"/>
</dbReference>
<dbReference type="PANTHER" id="PTHR46112">
    <property type="entry name" value="AMINOPEPTIDASE"/>
    <property type="match status" value="1"/>
</dbReference>
<evidence type="ECO:0000313" key="3">
    <source>
        <dbReference type="EMBL" id="QVL30926.1"/>
    </source>
</evidence>
<keyword evidence="3" id="KW-0645">Protease</keyword>
<proteinExistence type="predicted"/>
<dbReference type="AlphaFoldDB" id="A0A8E6EX64"/>
<dbReference type="InterPro" id="IPR029149">
    <property type="entry name" value="Creatin/AminoP/Spt16_N"/>
</dbReference>
<protein>
    <submittedName>
        <fullName evidence="3">Aminopeptidase P family protein</fullName>
    </submittedName>
</protein>
<evidence type="ECO:0000259" key="2">
    <source>
        <dbReference type="Pfam" id="PF01321"/>
    </source>
</evidence>
<sequence length="369" mass="41272">MSTESRLQKLTAEIIQADLDAYIVSAVHHVTYLSGFTGDSSYLLVTRDRAILLSDDRFAIQIQDECPHLEVQIRGHDRSTPQLLGEVLSKLGVRKIGIEAAYMPVAGLEKFQELVPTATFVPRSGWIESLRAIKDASEILTIRRAISIAEEAFTNFRNHIQPQDSEFDLVNRMEFAIRWAGGTKSAFEIIAGVGERSALPHCPPSSKKLEEADFLLMDWGASYEGYKSDLTRVIKSPYANSARYRMIENRLHDLYKMVSEAQARAAAKLRPGVHVREVDIAARGYLAEQGYSREFNHGLGHGFGLEIHEAPQIRSNSEDVLQANMVVTLEPGVYLQGFAGVRMEDDFLITPDGAERLSSLPRDWAFFEG</sequence>
<name>A0A8E6EX64_9BACT</name>
<organism evidence="3 4">
    <name type="scientific">Telmatocola sphagniphila</name>
    <dbReference type="NCBI Taxonomy" id="1123043"/>
    <lineage>
        <taxon>Bacteria</taxon>
        <taxon>Pseudomonadati</taxon>
        <taxon>Planctomycetota</taxon>
        <taxon>Planctomycetia</taxon>
        <taxon>Gemmatales</taxon>
        <taxon>Gemmataceae</taxon>
    </lineage>
</organism>
<dbReference type="SUPFAM" id="SSF55920">
    <property type="entry name" value="Creatinase/aminopeptidase"/>
    <property type="match status" value="1"/>
</dbReference>
<dbReference type="Proteomes" id="UP000676194">
    <property type="component" value="Chromosome"/>
</dbReference>
<evidence type="ECO:0000313" key="4">
    <source>
        <dbReference type="Proteomes" id="UP000676194"/>
    </source>
</evidence>
<keyword evidence="3" id="KW-0031">Aminopeptidase</keyword>
<dbReference type="PANTHER" id="PTHR46112:SF3">
    <property type="entry name" value="AMINOPEPTIDASE YPDF"/>
    <property type="match status" value="1"/>
</dbReference>
<accession>A0A8E6EX64</accession>
<gene>
    <name evidence="3" type="ORF">KIH39_19010</name>
</gene>
<dbReference type="Gene3D" id="3.40.350.10">
    <property type="entry name" value="Creatinase/prolidase N-terminal domain"/>
    <property type="match status" value="1"/>
</dbReference>
<dbReference type="InterPro" id="IPR000994">
    <property type="entry name" value="Pept_M24"/>
</dbReference>
<dbReference type="Pfam" id="PF00557">
    <property type="entry name" value="Peptidase_M24"/>
    <property type="match status" value="1"/>
</dbReference>
<evidence type="ECO:0000259" key="1">
    <source>
        <dbReference type="Pfam" id="PF00557"/>
    </source>
</evidence>
<feature type="domain" description="Creatinase N-terminal" evidence="2">
    <location>
        <begin position="6"/>
        <end position="133"/>
    </location>
</feature>
<dbReference type="EMBL" id="CP074694">
    <property type="protein sequence ID" value="QVL30926.1"/>
    <property type="molecule type" value="Genomic_DNA"/>
</dbReference>
<dbReference type="InterPro" id="IPR000587">
    <property type="entry name" value="Creatinase_N"/>
</dbReference>
<dbReference type="KEGG" id="tsph:KIH39_19010"/>
<dbReference type="Pfam" id="PF01321">
    <property type="entry name" value="Creatinase_N"/>
    <property type="match status" value="1"/>
</dbReference>
<dbReference type="GO" id="GO:0004177">
    <property type="term" value="F:aminopeptidase activity"/>
    <property type="evidence" value="ECO:0007669"/>
    <property type="project" value="UniProtKB-KW"/>
</dbReference>
<feature type="domain" description="Peptidase M24" evidence="1">
    <location>
        <begin position="142"/>
        <end position="350"/>
    </location>
</feature>